<dbReference type="GO" id="GO:0005737">
    <property type="term" value="C:cytoplasm"/>
    <property type="evidence" value="ECO:0007669"/>
    <property type="project" value="TreeGrafter"/>
</dbReference>
<dbReference type="PANTHER" id="PTHR12673:SF159">
    <property type="entry name" value="LD03170P"/>
    <property type="match status" value="1"/>
</dbReference>
<feature type="domain" description="DH" evidence="3">
    <location>
        <begin position="134"/>
        <end position="343"/>
    </location>
</feature>
<feature type="domain" description="PH" evidence="2">
    <location>
        <begin position="376"/>
        <end position="478"/>
    </location>
</feature>
<name>A0A0C9M5I3_9FUNG</name>
<feature type="compositionally biased region" description="Polar residues" evidence="1">
    <location>
        <begin position="783"/>
        <end position="798"/>
    </location>
</feature>
<gene>
    <name evidence="4" type="ORF">MAM1_0074c04276</name>
</gene>
<dbReference type="Pfam" id="PF00169">
    <property type="entry name" value="PH"/>
    <property type="match status" value="1"/>
</dbReference>
<protein>
    <submittedName>
        <fullName evidence="4">Phosphatidylinositol 3,4,5-trisphosphate-dependent Rac exchanger 1 protein-like</fullName>
    </submittedName>
</protein>
<reference evidence="4" key="1">
    <citation type="submission" date="2014-09" db="EMBL/GenBank/DDBJ databases">
        <title>Draft genome sequence of an oleaginous Mucoromycotina fungus Mucor ambiguus NBRC6742.</title>
        <authorList>
            <person name="Takeda I."/>
            <person name="Yamane N."/>
            <person name="Morita T."/>
            <person name="Tamano K."/>
            <person name="Machida M."/>
            <person name="Baker S."/>
            <person name="Koike H."/>
        </authorList>
    </citation>
    <scope>NUCLEOTIDE SEQUENCE</scope>
    <source>
        <strain evidence="4">NBRC 6742</strain>
    </source>
</reference>
<feature type="region of interest" description="Disordered" evidence="1">
    <location>
        <begin position="763"/>
        <end position="978"/>
    </location>
</feature>
<dbReference type="InterPro" id="IPR035899">
    <property type="entry name" value="DBL_dom_sf"/>
</dbReference>
<evidence type="ECO:0000313" key="4">
    <source>
        <dbReference type="EMBL" id="GAN04811.1"/>
    </source>
</evidence>
<accession>A0A0C9M5I3</accession>
<dbReference type="STRING" id="91626.A0A0C9M5I3"/>
<organism evidence="4">
    <name type="scientific">Mucor ambiguus</name>
    <dbReference type="NCBI Taxonomy" id="91626"/>
    <lineage>
        <taxon>Eukaryota</taxon>
        <taxon>Fungi</taxon>
        <taxon>Fungi incertae sedis</taxon>
        <taxon>Mucoromycota</taxon>
        <taxon>Mucoromycotina</taxon>
        <taxon>Mucoromycetes</taxon>
        <taxon>Mucorales</taxon>
        <taxon>Mucorineae</taxon>
        <taxon>Mucoraceae</taxon>
        <taxon>Mucor</taxon>
    </lineage>
</organism>
<sequence length="1012" mass="114707">MKSALLQHPQQQHDINDHHHMQQNCCCCCCYCCCYHQQSSSSSGSNNVVSSSSPPPPPQIPPWSSFSPPSPCDVKPTLDSICSCCSCISHDQDTPTQAEDEQEPENQHSTGCTTPTMDEHHLKMTEAADKLQRKKMHAIEELLQTERDYVQDLSYLVQVCLEVLSRQTWIAPDHKSIIIRNSHDILSFHKQFIISYDTLSVYNCNWSRIARTFLDQIGQFSLYKHYCDLHAEAWALLSEYRDRPEWACFLKDCTILDSYSIPLNLNTLSTTAYTTPTAPVEQQQQAKKLHFEDYLIKPVQRICRYQLLIKEIIRYTSPHTAEYDLWNSVLAEMQDIVGEIDDLKFQREMKERTDRFIERLDGDWRISKRHVSQLGNLLLAGAIEITYSALGQSVSKPRYLGCFIFQTYIIMVRPKKVTSYEPKHWFPLRMADFEDLGDIEGQREHAFVVKCKKHTFAFSASCSQEKQLWVKKLQEAIVTAKIEASDENLSAQDYIVSSLPGITSKRSPQSIRLSRSFTNILDMTLAGAHAHMNSSNDQILSFSERKTLRRSASTSIQFEDIMRMTQPSITTVEPPPPPPPPLLPIITNANHQDSNNSSILKKRYSADYSYHHPSPNSGFALKPRNNSEMYIKPDAFGGKRRPSSLDLLSFSATTTSNTSMIGKMSFQFKSNHQNALRVTVDHKLRDVCTQEYLRSRAWHMRDREHNASLQSSIDLLSLSTTADSHLNSPVIGNANSNNNDLLLKKRKSSSFIRSSASSFSLMIPKRTSESRQSNSSRLQQQQIPSEDVQSNRSSSCASSMDRCVSPMTNKSNNSRRPSQSSQLLRHMSQNRGCFSESPHSFESSEYSFATSQHQKRLEHSPSRRSILVGKVKKAASVDSKTSKLKWPRHKQQQQHEELTQLKISDRPCKTTTTIASDNNEEQDDDNNEQEENKGVQQGGGDLQTTLSAFAYASTPPPPVSKRQSQLLHSTTKDGATSNNKWKNRLSLIRPTAASFLKLNNNSTSNTAIVHGT</sequence>
<dbReference type="Pfam" id="PF00621">
    <property type="entry name" value="RhoGEF"/>
    <property type="match status" value="1"/>
</dbReference>
<evidence type="ECO:0000259" key="3">
    <source>
        <dbReference type="PROSITE" id="PS50010"/>
    </source>
</evidence>
<dbReference type="Proteomes" id="UP000053815">
    <property type="component" value="Unassembled WGS sequence"/>
</dbReference>
<feature type="compositionally biased region" description="Acidic residues" evidence="1">
    <location>
        <begin position="918"/>
        <end position="929"/>
    </location>
</feature>
<keyword evidence="5" id="KW-1185">Reference proteome</keyword>
<dbReference type="InterPro" id="IPR011993">
    <property type="entry name" value="PH-like_dom_sf"/>
</dbReference>
<evidence type="ECO:0000259" key="2">
    <source>
        <dbReference type="PROSITE" id="PS50003"/>
    </source>
</evidence>
<dbReference type="SMART" id="SM00233">
    <property type="entry name" value="PH"/>
    <property type="match status" value="1"/>
</dbReference>
<dbReference type="InterPro" id="IPR001849">
    <property type="entry name" value="PH_domain"/>
</dbReference>
<dbReference type="SUPFAM" id="SSF50729">
    <property type="entry name" value="PH domain-like"/>
    <property type="match status" value="1"/>
</dbReference>
<dbReference type="SMART" id="SM00325">
    <property type="entry name" value="RhoGEF"/>
    <property type="match status" value="1"/>
</dbReference>
<proteinExistence type="predicted"/>
<feature type="compositionally biased region" description="Low complexity" evidence="1">
    <location>
        <begin position="834"/>
        <end position="848"/>
    </location>
</feature>
<dbReference type="SUPFAM" id="SSF48065">
    <property type="entry name" value="DBL homology domain (DH-domain)"/>
    <property type="match status" value="1"/>
</dbReference>
<dbReference type="CDD" id="cd00160">
    <property type="entry name" value="RhoGEF"/>
    <property type="match status" value="1"/>
</dbReference>
<dbReference type="InterPro" id="IPR000219">
    <property type="entry name" value="DH_dom"/>
</dbReference>
<dbReference type="AlphaFoldDB" id="A0A0C9M5I3"/>
<feature type="compositionally biased region" description="Basic residues" evidence="1">
    <location>
        <begin position="882"/>
        <end position="892"/>
    </location>
</feature>
<feature type="compositionally biased region" description="Low complexity" evidence="1">
    <location>
        <begin position="811"/>
        <end position="824"/>
    </location>
</feature>
<evidence type="ECO:0000256" key="1">
    <source>
        <dbReference type="SAM" id="MobiDB-lite"/>
    </source>
</evidence>
<dbReference type="PROSITE" id="PS50010">
    <property type="entry name" value="DH_2"/>
    <property type="match status" value="1"/>
</dbReference>
<dbReference type="OrthoDB" id="1716625at2759"/>
<dbReference type="EMBL" id="DF836363">
    <property type="protein sequence ID" value="GAN04811.1"/>
    <property type="molecule type" value="Genomic_DNA"/>
</dbReference>
<dbReference type="Gene3D" id="2.30.29.30">
    <property type="entry name" value="Pleckstrin-homology domain (PH domain)/Phosphotyrosine-binding domain (PTB)"/>
    <property type="match status" value="1"/>
</dbReference>
<dbReference type="CDD" id="cd00821">
    <property type="entry name" value="PH"/>
    <property type="match status" value="1"/>
</dbReference>
<dbReference type="GO" id="GO:0005085">
    <property type="term" value="F:guanyl-nucleotide exchange factor activity"/>
    <property type="evidence" value="ECO:0007669"/>
    <property type="project" value="InterPro"/>
</dbReference>
<feature type="compositionally biased region" description="Polar residues" evidence="1">
    <location>
        <begin position="107"/>
        <end position="116"/>
    </location>
</feature>
<feature type="compositionally biased region" description="Low complexity" evidence="1">
    <location>
        <begin position="770"/>
        <end position="782"/>
    </location>
</feature>
<dbReference type="Gene3D" id="1.20.900.10">
    <property type="entry name" value="Dbl homology (DH) domain"/>
    <property type="match status" value="1"/>
</dbReference>
<feature type="compositionally biased region" description="Polar residues" evidence="1">
    <location>
        <begin position="961"/>
        <end position="978"/>
    </location>
</feature>
<feature type="region of interest" description="Disordered" evidence="1">
    <location>
        <begin position="95"/>
        <end position="117"/>
    </location>
</feature>
<dbReference type="PROSITE" id="PS50003">
    <property type="entry name" value="PH_DOMAIN"/>
    <property type="match status" value="1"/>
</dbReference>
<evidence type="ECO:0000313" key="5">
    <source>
        <dbReference type="Proteomes" id="UP000053815"/>
    </source>
</evidence>
<dbReference type="PANTHER" id="PTHR12673">
    <property type="entry name" value="FACIOGENITAL DYSPLASIA PROTEIN"/>
    <property type="match status" value="1"/>
</dbReference>
<dbReference type="InterPro" id="IPR051092">
    <property type="entry name" value="FYVE_RhoGEF_PH"/>
</dbReference>
<feature type="region of interest" description="Disordered" evidence="1">
    <location>
        <begin position="45"/>
        <end position="68"/>
    </location>
</feature>
<feature type="compositionally biased region" description="Basic and acidic residues" evidence="1">
    <location>
        <begin position="893"/>
        <end position="908"/>
    </location>
</feature>